<sequence length="108" mass="12096">MMEAILNQFKQVAPYVVIGVKEKVTAAMSESEVRAVIHEEIVAYFTNHSRLAIQHMTLGSNDRATFASVMYELLKPLTSRVVATTNPLYEEYVLRSGKTGARNYITNA</sequence>
<name>A0ABX4SL12_9GAMM</name>
<evidence type="ECO:0000313" key="1">
    <source>
        <dbReference type="EMBL" id="PLR20378.1"/>
    </source>
</evidence>
<dbReference type="RefSeq" id="WP_101763976.1">
    <property type="nucleotide sequence ID" value="NZ_PJRT01000032.1"/>
</dbReference>
<keyword evidence="2" id="KW-1185">Reference proteome</keyword>
<dbReference type="Proteomes" id="UP000234296">
    <property type="component" value="Unassembled WGS sequence"/>
</dbReference>
<evidence type="ECO:0000313" key="2">
    <source>
        <dbReference type="Proteomes" id="UP000234296"/>
    </source>
</evidence>
<protein>
    <submittedName>
        <fullName evidence="1">Uncharacterized protein</fullName>
    </submittedName>
</protein>
<accession>A0ABX4SL12</accession>
<comment type="caution">
    <text evidence="1">The sequence shown here is derived from an EMBL/GenBank/DDBJ whole genome shotgun (WGS) entry which is preliminary data.</text>
</comment>
<gene>
    <name evidence="1" type="ORF">PZBJ_20205</name>
</gene>
<dbReference type="EMBL" id="PJRT01000032">
    <property type="protein sequence ID" value="PLR20378.1"/>
    <property type="molecule type" value="Genomic_DNA"/>
</dbReference>
<proteinExistence type="predicted"/>
<reference evidence="2" key="1">
    <citation type="submission" date="2017-12" db="EMBL/GenBank/DDBJ databases">
        <title>The genome sequence of Pantoea sp. 596.</title>
        <authorList>
            <person name="Gao J."/>
            <person name="Mao X."/>
            <person name="Sun J."/>
        </authorList>
    </citation>
    <scope>NUCLEOTIDE SEQUENCE [LARGE SCALE GENOMIC DNA]</scope>
    <source>
        <strain evidence="2">596</strain>
    </source>
</reference>
<organism evidence="1 2">
    <name type="scientific">Pantoea endophytica</name>
    <dbReference type="NCBI Taxonomy" id="92488"/>
    <lineage>
        <taxon>Bacteria</taxon>
        <taxon>Pseudomonadati</taxon>
        <taxon>Pseudomonadota</taxon>
        <taxon>Gammaproteobacteria</taxon>
        <taxon>Enterobacterales</taxon>
        <taxon>Erwiniaceae</taxon>
        <taxon>Pantoea</taxon>
    </lineage>
</organism>